<dbReference type="EMBL" id="JXTC01000500">
    <property type="protein sequence ID" value="PON49498.1"/>
    <property type="molecule type" value="Genomic_DNA"/>
</dbReference>
<protein>
    <submittedName>
        <fullName evidence="1">Uncharacterized protein</fullName>
    </submittedName>
</protein>
<dbReference type="InParanoid" id="A0A2P5BL33"/>
<reference evidence="2" key="1">
    <citation type="submission" date="2016-06" db="EMBL/GenBank/DDBJ databases">
        <title>Parallel loss of symbiosis genes in relatives of nitrogen-fixing non-legume Parasponia.</title>
        <authorList>
            <person name="Van Velzen R."/>
            <person name="Holmer R."/>
            <person name="Bu F."/>
            <person name="Rutten L."/>
            <person name="Van Zeijl A."/>
            <person name="Liu W."/>
            <person name="Santuari L."/>
            <person name="Cao Q."/>
            <person name="Sharma T."/>
            <person name="Shen D."/>
            <person name="Roswanjaya Y."/>
            <person name="Wardhani T."/>
            <person name="Kalhor M.S."/>
            <person name="Jansen J."/>
            <person name="Van den Hoogen J."/>
            <person name="Gungor B."/>
            <person name="Hartog M."/>
            <person name="Hontelez J."/>
            <person name="Verver J."/>
            <person name="Yang W.-C."/>
            <person name="Schijlen E."/>
            <person name="Repin R."/>
            <person name="Schilthuizen M."/>
            <person name="Schranz E."/>
            <person name="Heidstra R."/>
            <person name="Miyata K."/>
            <person name="Fedorova E."/>
            <person name="Kohlen W."/>
            <person name="Bisseling T."/>
            <person name="Smit S."/>
            <person name="Geurts R."/>
        </authorList>
    </citation>
    <scope>NUCLEOTIDE SEQUENCE [LARGE SCALE GENOMIC DNA]</scope>
    <source>
        <strain evidence="2">cv. RG33-2</strain>
    </source>
</reference>
<proteinExistence type="predicted"/>
<keyword evidence="2" id="KW-1185">Reference proteome</keyword>
<evidence type="ECO:0000313" key="2">
    <source>
        <dbReference type="Proteomes" id="UP000237000"/>
    </source>
</evidence>
<dbReference type="Proteomes" id="UP000237000">
    <property type="component" value="Unassembled WGS sequence"/>
</dbReference>
<dbReference type="AlphaFoldDB" id="A0A2P5BL33"/>
<accession>A0A2P5BL33</accession>
<gene>
    <name evidence="1" type="ORF">TorRG33x02_317250</name>
</gene>
<evidence type="ECO:0000313" key="1">
    <source>
        <dbReference type="EMBL" id="PON49498.1"/>
    </source>
</evidence>
<organism evidence="1 2">
    <name type="scientific">Trema orientale</name>
    <name type="common">Charcoal tree</name>
    <name type="synonym">Celtis orientalis</name>
    <dbReference type="NCBI Taxonomy" id="63057"/>
    <lineage>
        <taxon>Eukaryota</taxon>
        <taxon>Viridiplantae</taxon>
        <taxon>Streptophyta</taxon>
        <taxon>Embryophyta</taxon>
        <taxon>Tracheophyta</taxon>
        <taxon>Spermatophyta</taxon>
        <taxon>Magnoliopsida</taxon>
        <taxon>eudicotyledons</taxon>
        <taxon>Gunneridae</taxon>
        <taxon>Pentapetalae</taxon>
        <taxon>rosids</taxon>
        <taxon>fabids</taxon>
        <taxon>Rosales</taxon>
        <taxon>Cannabaceae</taxon>
        <taxon>Trema</taxon>
    </lineage>
</organism>
<comment type="caution">
    <text evidence="1">The sequence shown here is derived from an EMBL/GenBank/DDBJ whole genome shotgun (WGS) entry which is preliminary data.</text>
</comment>
<sequence length="41" mass="4758">MTRHFTSIQYHGVQETTAHPLVGQAFLSNAQVNFSFHWKIQ</sequence>
<name>A0A2P5BL33_TREOI</name>